<dbReference type="OrthoDB" id="10943at2157"/>
<dbReference type="Pfam" id="PF05833">
    <property type="entry name" value="NFACT_N"/>
    <property type="match status" value="1"/>
</dbReference>
<name>B1Y9W5_PYRNV</name>
<dbReference type="GO" id="GO:1990112">
    <property type="term" value="C:RQC complex"/>
    <property type="evidence" value="ECO:0007669"/>
    <property type="project" value="TreeGrafter"/>
</dbReference>
<keyword evidence="4" id="KW-1185">Reference proteome</keyword>
<dbReference type="KEGG" id="tne:Tneu_1592"/>
<evidence type="ECO:0000259" key="2">
    <source>
        <dbReference type="Pfam" id="PF05670"/>
    </source>
</evidence>
<dbReference type="GO" id="GO:0072344">
    <property type="term" value="P:rescue of stalled ribosome"/>
    <property type="evidence" value="ECO:0007669"/>
    <property type="project" value="TreeGrafter"/>
</dbReference>
<dbReference type="InterPro" id="IPR008532">
    <property type="entry name" value="NFACT_RNA-bd"/>
</dbReference>
<dbReference type="Proteomes" id="UP000001694">
    <property type="component" value="Chromosome"/>
</dbReference>
<proteinExistence type="predicted"/>
<reference evidence="3" key="1">
    <citation type="submission" date="2008-03" db="EMBL/GenBank/DDBJ databases">
        <title>Complete sequence of Thermoproteus neutrophilus V24Sta.</title>
        <authorList>
            <consortium name="US DOE Joint Genome Institute"/>
            <person name="Copeland A."/>
            <person name="Lucas S."/>
            <person name="Lapidus A."/>
            <person name="Glavina del Rio T."/>
            <person name="Dalin E."/>
            <person name="Tice H."/>
            <person name="Bruce D."/>
            <person name="Goodwin L."/>
            <person name="Pitluck S."/>
            <person name="Sims D."/>
            <person name="Brettin T."/>
            <person name="Detter J.C."/>
            <person name="Han C."/>
            <person name="Kuske C.R."/>
            <person name="Schmutz J."/>
            <person name="Larimer F."/>
            <person name="Land M."/>
            <person name="Hauser L."/>
            <person name="Kyrpides N."/>
            <person name="Mikhailova N."/>
            <person name="Biddle J.F."/>
            <person name="Zhang Z."/>
            <person name="Fitz-Gibbon S.T."/>
            <person name="Lowe T.M."/>
            <person name="Saltikov C."/>
            <person name="House C.H."/>
            <person name="Richardson P."/>
        </authorList>
    </citation>
    <scope>NUCLEOTIDE SEQUENCE [LARGE SCALE GENOMIC DNA]</scope>
    <source>
        <strain evidence="3">V24Sta</strain>
    </source>
</reference>
<dbReference type="AlphaFoldDB" id="B1Y9W5"/>
<feature type="domain" description="NFACT RNA-binding" evidence="2">
    <location>
        <begin position="406"/>
        <end position="513"/>
    </location>
</feature>
<dbReference type="GeneID" id="6165341"/>
<dbReference type="InterPro" id="IPR051608">
    <property type="entry name" value="RQC_Subunit_NEMF"/>
</dbReference>
<dbReference type="eggNOG" id="arCOG01695">
    <property type="taxonomic scope" value="Archaea"/>
</dbReference>
<dbReference type="RefSeq" id="WP_012350934.1">
    <property type="nucleotide sequence ID" value="NC_010525.1"/>
</dbReference>
<dbReference type="HOGENOM" id="CLU_003612_2_1_2"/>
<sequence length="613" mass="68481">MKRVITAIDLLASTVEMAKLAGSKVENIYKTGAGYLLKFPQGFVAVTKFRASLTGVVPEKTHEGAETLRGLFRDDRLKAVAMPRFDRIVEFEFTSGKLVVELLEPFNVVAVRGGKVVWLLHGYRGKDRELRPGLPYVYPPAAFVDVLTSDVDAVEKAIDPNDVKRSLIKRLGTGPELAEELLARAGPSPRALAEEFKRLVEKIQAGGAEPSVCLRGGAPVTVLPIRPVSIQCDEVKNFPHFWEALDYYFSPLELETTAAQETQELAQRRKRLEATISELEKKIPEYKSEASALKTLAHKLLMYKHEIEEALRGSETSIRIVYVNSRARVELPDGTAFDIETGVPVGRQITKLFDKAKELEEKASKAQRVLEKLRGELAKLEEERRRAEERVKTSVRPVARRSWFEKFHWTITTGRRPVIGGRDASQNETVVRKYLKDSYLFFHADIPGASAVAMPPAEDPLELLQAAQFAAAYSKAWKIGIHAVDVYYVRGEQVTKQAPAGQYLARGSFMIYGKREYVRNVRLELAVGCRKDHDGYRAVAGPPRSIHLLAERYVVVTPGNVERGKLARELAGRWGGCHPEELAAALPGASRVSEEGRGSPIPWEEVEQIFSTW</sequence>
<evidence type="ECO:0000256" key="1">
    <source>
        <dbReference type="SAM" id="Coils"/>
    </source>
</evidence>
<dbReference type="Gene3D" id="2.30.310.10">
    <property type="entry name" value="ibrinogen binding protein from staphylococcus aureus domain"/>
    <property type="match status" value="1"/>
</dbReference>
<feature type="coiled-coil region" evidence="1">
    <location>
        <begin position="349"/>
        <end position="390"/>
    </location>
</feature>
<dbReference type="GO" id="GO:0000049">
    <property type="term" value="F:tRNA binding"/>
    <property type="evidence" value="ECO:0007669"/>
    <property type="project" value="TreeGrafter"/>
</dbReference>
<keyword evidence="1" id="KW-0175">Coiled coil</keyword>
<dbReference type="GO" id="GO:0043023">
    <property type="term" value="F:ribosomal large subunit binding"/>
    <property type="evidence" value="ECO:0007669"/>
    <property type="project" value="TreeGrafter"/>
</dbReference>
<organism evidence="3 4">
    <name type="scientific">Pyrobaculum neutrophilum (strain DSM 2338 / JCM 9278 / NBRC 100436 / V24Sta)</name>
    <name type="common">Thermoproteus neutrophilus</name>
    <dbReference type="NCBI Taxonomy" id="444157"/>
    <lineage>
        <taxon>Archaea</taxon>
        <taxon>Thermoproteota</taxon>
        <taxon>Thermoprotei</taxon>
        <taxon>Thermoproteales</taxon>
        <taxon>Thermoproteaceae</taxon>
        <taxon>Pyrobaculum</taxon>
    </lineage>
</organism>
<gene>
    <name evidence="3" type="ordered locus">Tneu_1592</name>
</gene>
<evidence type="ECO:0000313" key="4">
    <source>
        <dbReference type="Proteomes" id="UP000001694"/>
    </source>
</evidence>
<dbReference type="STRING" id="444157.Tneu_1592"/>
<dbReference type="PANTHER" id="PTHR15239:SF6">
    <property type="entry name" value="RIBOSOME QUALITY CONTROL COMPLEX SUBUNIT NEMF"/>
    <property type="match status" value="1"/>
</dbReference>
<accession>B1Y9W5</accession>
<dbReference type="PANTHER" id="PTHR15239">
    <property type="entry name" value="NUCLEAR EXPORT MEDIATOR FACTOR NEMF"/>
    <property type="match status" value="1"/>
</dbReference>
<evidence type="ECO:0000313" key="3">
    <source>
        <dbReference type="EMBL" id="ACB40515.1"/>
    </source>
</evidence>
<dbReference type="NCBIfam" id="NF041120">
    <property type="entry name" value="RqcH_arch"/>
    <property type="match status" value="1"/>
</dbReference>
<protein>
    <recommendedName>
        <fullName evidence="2">NFACT RNA-binding domain-containing protein</fullName>
    </recommendedName>
</protein>
<feature type="coiled-coil region" evidence="1">
    <location>
        <begin position="262"/>
        <end position="296"/>
    </location>
</feature>
<dbReference type="EMBL" id="CP001014">
    <property type="protein sequence ID" value="ACB40515.1"/>
    <property type="molecule type" value="Genomic_DNA"/>
</dbReference>
<dbReference type="Pfam" id="PF05670">
    <property type="entry name" value="NFACT-R_1"/>
    <property type="match status" value="1"/>
</dbReference>